<sequence length="197" mass="22409">MLKKYTPVFICVLLGLIFLFSSINSSTAKHINTYPNLPAPIGEERILITSAGQAVEGTIILTIAENLNLEADYRPRALGTDLYDYKSVIIVLGYSSNGLSHVNRSFQEELIRTKEIVEEAKLNNLPVILINLSGPFREEERTWELFTYTVGYANYYIGLNNGYNMNRYKNELKKHHVPTTLVKQLDDLHIPLNSAFR</sequence>
<reference evidence="3" key="1">
    <citation type="journal article" date="2019" name="Int. J. Syst. Evol. Microbiol.">
        <title>The Global Catalogue of Microorganisms (GCM) 10K type strain sequencing project: providing services to taxonomists for standard genome sequencing and annotation.</title>
        <authorList>
            <consortium name="The Broad Institute Genomics Platform"/>
            <consortium name="The Broad Institute Genome Sequencing Center for Infectious Disease"/>
            <person name="Wu L."/>
            <person name="Ma J."/>
        </authorList>
    </citation>
    <scope>NUCLEOTIDE SEQUENCE [LARGE SCALE GENOMIC DNA]</scope>
    <source>
        <strain evidence="3">CCUG 56754</strain>
    </source>
</reference>
<name>A0ABW3LND6_9BACI</name>
<feature type="domain" description="DUF6305" evidence="1">
    <location>
        <begin position="43"/>
        <end position="196"/>
    </location>
</feature>
<dbReference type="EMBL" id="JBHTKJ010000026">
    <property type="protein sequence ID" value="MFD1038831.1"/>
    <property type="molecule type" value="Genomic_DNA"/>
</dbReference>
<evidence type="ECO:0000313" key="3">
    <source>
        <dbReference type="Proteomes" id="UP001597040"/>
    </source>
</evidence>
<dbReference type="Pfam" id="PF19823">
    <property type="entry name" value="DUF6305"/>
    <property type="match status" value="1"/>
</dbReference>
<dbReference type="RefSeq" id="WP_390362177.1">
    <property type="nucleotide sequence ID" value="NZ_JBHTKJ010000026.1"/>
</dbReference>
<accession>A0ABW3LND6</accession>
<dbReference type="Proteomes" id="UP001597040">
    <property type="component" value="Unassembled WGS sequence"/>
</dbReference>
<evidence type="ECO:0000313" key="2">
    <source>
        <dbReference type="EMBL" id="MFD1038831.1"/>
    </source>
</evidence>
<keyword evidence="3" id="KW-1185">Reference proteome</keyword>
<organism evidence="2 3">
    <name type="scientific">Virgibacillus byunsanensis</name>
    <dbReference type="NCBI Taxonomy" id="570945"/>
    <lineage>
        <taxon>Bacteria</taxon>
        <taxon>Bacillati</taxon>
        <taxon>Bacillota</taxon>
        <taxon>Bacilli</taxon>
        <taxon>Bacillales</taxon>
        <taxon>Bacillaceae</taxon>
        <taxon>Virgibacillus</taxon>
    </lineage>
</organism>
<proteinExistence type="predicted"/>
<dbReference type="InterPro" id="IPR046272">
    <property type="entry name" value="DUF6305"/>
</dbReference>
<protein>
    <submittedName>
        <fullName evidence="2">DUF6305 family protein</fullName>
    </submittedName>
</protein>
<gene>
    <name evidence="2" type="ORF">ACFQ3N_10580</name>
</gene>
<evidence type="ECO:0000259" key="1">
    <source>
        <dbReference type="Pfam" id="PF19823"/>
    </source>
</evidence>
<comment type="caution">
    <text evidence="2">The sequence shown here is derived from an EMBL/GenBank/DDBJ whole genome shotgun (WGS) entry which is preliminary data.</text>
</comment>